<evidence type="ECO:0000313" key="2">
    <source>
        <dbReference type="EMBL" id="MPC86470.1"/>
    </source>
</evidence>
<keyword evidence="3" id="KW-1185">Reference proteome</keyword>
<sequence length="54" mass="6081">MCSPAACQPPHHTTDYCRDSGPHSSPPPRYRCLLLGMILRMTPARPPQPPRTRQ</sequence>
<reference evidence="2 3" key="1">
    <citation type="submission" date="2019-05" db="EMBL/GenBank/DDBJ databases">
        <title>Another draft genome of Portunus trituberculatus and its Hox gene families provides insights of decapod evolution.</title>
        <authorList>
            <person name="Jeong J.-H."/>
            <person name="Song I."/>
            <person name="Kim S."/>
            <person name="Choi T."/>
            <person name="Kim D."/>
            <person name="Ryu S."/>
            <person name="Kim W."/>
        </authorList>
    </citation>
    <scope>NUCLEOTIDE SEQUENCE [LARGE SCALE GENOMIC DNA]</scope>
    <source>
        <tissue evidence="2">Muscle</tissue>
    </source>
</reference>
<accession>A0A5B7IPD9</accession>
<dbReference type="Proteomes" id="UP000324222">
    <property type="component" value="Unassembled WGS sequence"/>
</dbReference>
<dbReference type="AlphaFoldDB" id="A0A5B7IPD9"/>
<proteinExistence type="predicted"/>
<evidence type="ECO:0000313" key="3">
    <source>
        <dbReference type="Proteomes" id="UP000324222"/>
    </source>
</evidence>
<evidence type="ECO:0000256" key="1">
    <source>
        <dbReference type="SAM" id="MobiDB-lite"/>
    </source>
</evidence>
<name>A0A5B7IPD9_PORTR</name>
<gene>
    <name evidence="2" type="ORF">E2C01_081299</name>
</gene>
<comment type="caution">
    <text evidence="2">The sequence shown here is derived from an EMBL/GenBank/DDBJ whole genome shotgun (WGS) entry which is preliminary data.</text>
</comment>
<organism evidence="2 3">
    <name type="scientific">Portunus trituberculatus</name>
    <name type="common">Swimming crab</name>
    <name type="synonym">Neptunus trituberculatus</name>
    <dbReference type="NCBI Taxonomy" id="210409"/>
    <lineage>
        <taxon>Eukaryota</taxon>
        <taxon>Metazoa</taxon>
        <taxon>Ecdysozoa</taxon>
        <taxon>Arthropoda</taxon>
        <taxon>Crustacea</taxon>
        <taxon>Multicrustacea</taxon>
        <taxon>Malacostraca</taxon>
        <taxon>Eumalacostraca</taxon>
        <taxon>Eucarida</taxon>
        <taxon>Decapoda</taxon>
        <taxon>Pleocyemata</taxon>
        <taxon>Brachyura</taxon>
        <taxon>Eubrachyura</taxon>
        <taxon>Portunoidea</taxon>
        <taxon>Portunidae</taxon>
        <taxon>Portuninae</taxon>
        <taxon>Portunus</taxon>
    </lineage>
</organism>
<feature type="compositionally biased region" description="Basic and acidic residues" evidence="1">
    <location>
        <begin position="12"/>
        <end position="21"/>
    </location>
</feature>
<dbReference type="EMBL" id="VSRR010071556">
    <property type="protein sequence ID" value="MPC86470.1"/>
    <property type="molecule type" value="Genomic_DNA"/>
</dbReference>
<feature type="region of interest" description="Disordered" evidence="1">
    <location>
        <begin position="1"/>
        <end position="29"/>
    </location>
</feature>
<protein>
    <submittedName>
        <fullName evidence="2">Uncharacterized protein</fullName>
    </submittedName>
</protein>